<dbReference type="AlphaFoldDB" id="A0A4V3A3A0"/>
<organism evidence="2 3">
    <name type="scientific">Companilactobacillus farciminis</name>
    <dbReference type="NCBI Taxonomy" id="1612"/>
    <lineage>
        <taxon>Bacteria</taxon>
        <taxon>Bacillati</taxon>
        <taxon>Bacillota</taxon>
        <taxon>Bacilli</taxon>
        <taxon>Lactobacillales</taxon>
        <taxon>Lactobacillaceae</taxon>
        <taxon>Companilactobacillus</taxon>
    </lineage>
</organism>
<proteinExistence type="predicted"/>
<dbReference type="OrthoDB" id="1644322at2"/>
<evidence type="ECO:0000313" key="2">
    <source>
        <dbReference type="EMBL" id="TDG73818.1"/>
    </source>
</evidence>
<evidence type="ECO:0000313" key="3">
    <source>
        <dbReference type="Proteomes" id="UP000295257"/>
    </source>
</evidence>
<protein>
    <recommendedName>
        <fullName evidence="4">DNA-directed RNA polymerase beta subunit</fullName>
    </recommendedName>
</protein>
<reference evidence="1" key="3">
    <citation type="journal article" date="2021" name="PeerJ">
        <title>Extensive microbial diversity within the chicken gut microbiome revealed by metagenomics and culture.</title>
        <authorList>
            <person name="Gilroy R."/>
            <person name="Ravi A."/>
            <person name="Getino M."/>
            <person name="Pursley I."/>
            <person name="Horton D.L."/>
            <person name="Alikhan N.F."/>
            <person name="Baker D."/>
            <person name="Gharbi K."/>
            <person name="Hall N."/>
            <person name="Watson M."/>
            <person name="Adriaenssens E.M."/>
            <person name="Foster-Nyarko E."/>
            <person name="Jarju S."/>
            <person name="Secka A."/>
            <person name="Antonio M."/>
            <person name="Oren A."/>
            <person name="Chaudhuri R.R."/>
            <person name="La Ragione R."/>
            <person name="Hildebrand F."/>
            <person name="Pallen M.J."/>
        </authorList>
    </citation>
    <scope>NUCLEOTIDE SEQUENCE</scope>
    <source>
        <strain evidence="1">7886</strain>
    </source>
</reference>
<comment type="caution">
    <text evidence="2">The sequence shown here is derived from an EMBL/GenBank/DDBJ whole genome shotgun (WGS) entry which is preliminary data.</text>
</comment>
<dbReference type="STRING" id="1612.ABB44_06245"/>
<accession>A0A4V3A3A0</accession>
<evidence type="ECO:0000313" key="1">
    <source>
        <dbReference type="EMBL" id="HJF87422.1"/>
    </source>
</evidence>
<dbReference type="EMBL" id="PUFN01000007">
    <property type="protein sequence ID" value="TDG73818.1"/>
    <property type="molecule type" value="Genomic_DNA"/>
</dbReference>
<dbReference type="RefSeq" id="WP_010020874.1">
    <property type="nucleotide sequence ID" value="NZ_CAJJMR010000015.1"/>
</dbReference>
<dbReference type="EMBL" id="DYWC01000191">
    <property type="protein sequence ID" value="HJF87422.1"/>
    <property type="molecule type" value="Genomic_DNA"/>
</dbReference>
<reference evidence="2 3" key="1">
    <citation type="journal article" date="2019" name="Appl. Microbiol. Biotechnol.">
        <title>Uncovering carbohydrate metabolism through a genotype-phenotype association study of 56 lactic acid bacteria genomes.</title>
        <authorList>
            <person name="Buron-Moles G."/>
            <person name="Chailyan A."/>
            <person name="Dolejs I."/>
            <person name="Forster J."/>
            <person name="Miks M.H."/>
        </authorList>
    </citation>
    <scope>NUCLEOTIDE SEQUENCE [LARGE SCALE GENOMIC DNA]</scope>
    <source>
        <strain evidence="2 3">ATCC 29644</strain>
    </source>
</reference>
<keyword evidence="3" id="KW-1185">Reference proteome</keyword>
<reference evidence="2" key="2">
    <citation type="submission" date="2019-02" db="EMBL/GenBank/DDBJ databases">
        <authorList>
            <person name="Buron G."/>
            <person name="Chaylann A."/>
            <person name="Dolejs I."/>
            <person name="Forster J."/>
            <person name="Miks M.H."/>
        </authorList>
    </citation>
    <scope>NUCLEOTIDE SEQUENCE</scope>
    <source>
        <strain evidence="2">ATCC 29644</strain>
    </source>
</reference>
<name>A0A4V3A3A0_9LACO</name>
<dbReference type="Proteomes" id="UP000747013">
    <property type="component" value="Unassembled WGS sequence"/>
</dbReference>
<reference evidence="1" key="4">
    <citation type="submission" date="2021-09" db="EMBL/GenBank/DDBJ databases">
        <authorList>
            <person name="Gilroy R."/>
        </authorList>
    </citation>
    <scope>NUCLEOTIDE SEQUENCE</scope>
    <source>
        <strain evidence="1">7886</strain>
    </source>
</reference>
<dbReference type="Proteomes" id="UP000295257">
    <property type="component" value="Unassembled WGS sequence"/>
</dbReference>
<sequence length="125" mass="14759">MNSKYQADPEMVQTFFDNYYHDRGKIKWQGFYLSDHTAALKKQAKKSSHQNNLRPQQELTEITKFLMQSYTYNQIVKVQLNVFDLNNHVKDDLTGEIKGYDEDLFYLDNGKKFHLSEVRNVAMVA</sequence>
<gene>
    <name evidence="2" type="ORF">C5L30_001310</name>
    <name evidence="1" type="ORF">K8V88_08280</name>
</gene>
<evidence type="ECO:0008006" key="4">
    <source>
        <dbReference type="Google" id="ProtNLM"/>
    </source>
</evidence>